<dbReference type="AlphaFoldDB" id="A0AAW6U2U0"/>
<sequence>MQETEAMDGSYRQSRRGFLKTSLAGAAVASLHLSSPTPAATGGGLRLGGPVFDKYQDPDGWARAVRKLGYSTAYCPIGAEAADDVVRAYERAAQKADIIIAEVGAWSNPISPDDEKRKAALEKCRLQLALADRIGARCCVNITGSRGTQWDGPAAENFTEETFDMIVETTRGIIDDVKPTRTWFTLETMPWAYPDSADSYVHLIRAIDRDRFAVHLDPVNLVCSPQRYYSNGKLIAECFEKLGPHIKSCHAKDIYLHPKLMTHLDEVRPGQGELDYATFLRELNKLPGVPLMLEHLPNAEEYRQAAEHIRSVGRGLGLSFA</sequence>
<name>A0AAW6U2U0_9BACT</name>
<dbReference type="PANTHER" id="PTHR12110:SF21">
    <property type="entry name" value="XYLOSE ISOMERASE-LIKE TIM BARREL DOMAIN-CONTAINING PROTEIN"/>
    <property type="match status" value="1"/>
</dbReference>
<dbReference type="Pfam" id="PF01261">
    <property type="entry name" value="AP_endonuc_2"/>
    <property type="match status" value="1"/>
</dbReference>
<evidence type="ECO:0000313" key="2">
    <source>
        <dbReference type="EMBL" id="MDI6450213.1"/>
    </source>
</evidence>
<dbReference type="InterPro" id="IPR006311">
    <property type="entry name" value="TAT_signal"/>
</dbReference>
<reference evidence="2" key="1">
    <citation type="submission" date="2023-05" db="EMBL/GenBank/DDBJ databases">
        <title>Anaerotaeda fermentans gen. nov., sp. nov., a novel anaerobic planctomycete of the new family within the order Sedimentisphaerales isolated from Taman Peninsula, Russia.</title>
        <authorList>
            <person name="Khomyakova M.A."/>
            <person name="Merkel A.Y."/>
            <person name="Slobodkin A.I."/>
        </authorList>
    </citation>
    <scope>NUCLEOTIDE SEQUENCE</scope>
    <source>
        <strain evidence="2">M17dextr</strain>
    </source>
</reference>
<dbReference type="InterPro" id="IPR013022">
    <property type="entry name" value="Xyl_isomerase-like_TIM-brl"/>
</dbReference>
<dbReference type="Gene3D" id="3.20.20.150">
    <property type="entry name" value="Divalent-metal-dependent TIM barrel enzymes"/>
    <property type="match status" value="1"/>
</dbReference>
<dbReference type="SUPFAM" id="SSF51658">
    <property type="entry name" value="Xylose isomerase-like"/>
    <property type="match status" value="1"/>
</dbReference>
<dbReference type="PANTHER" id="PTHR12110">
    <property type="entry name" value="HYDROXYPYRUVATE ISOMERASE"/>
    <property type="match status" value="1"/>
</dbReference>
<dbReference type="GO" id="GO:0016853">
    <property type="term" value="F:isomerase activity"/>
    <property type="evidence" value="ECO:0007669"/>
    <property type="project" value="UniProtKB-KW"/>
</dbReference>
<organism evidence="2 3">
    <name type="scientific">Anaerobaca lacustris</name>
    <dbReference type="NCBI Taxonomy" id="3044600"/>
    <lineage>
        <taxon>Bacteria</taxon>
        <taxon>Pseudomonadati</taxon>
        <taxon>Planctomycetota</taxon>
        <taxon>Phycisphaerae</taxon>
        <taxon>Sedimentisphaerales</taxon>
        <taxon>Anaerobacaceae</taxon>
        <taxon>Anaerobaca</taxon>
    </lineage>
</organism>
<proteinExistence type="predicted"/>
<dbReference type="RefSeq" id="WP_349245621.1">
    <property type="nucleotide sequence ID" value="NZ_JASCXX010000017.1"/>
</dbReference>
<keyword evidence="2" id="KW-0413">Isomerase</keyword>
<keyword evidence="3" id="KW-1185">Reference proteome</keyword>
<feature type="domain" description="Xylose isomerase-like TIM barrel" evidence="1">
    <location>
        <begin position="63"/>
        <end position="311"/>
    </location>
</feature>
<dbReference type="InterPro" id="IPR050312">
    <property type="entry name" value="IolE/XylAMocC-like"/>
</dbReference>
<evidence type="ECO:0000259" key="1">
    <source>
        <dbReference type="Pfam" id="PF01261"/>
    </source>
</evidence>
<dbReference type="Proteomes" id="UP001431776">
    <property type="component" value="Unassembled WGS sequence"/>
</dbReference>
<dbReference type="PROSITE" id="PS51318">
    <property type="entry name" value="TAT"/>
    <property type="match status" value="1"/>
</dbReference>
<accession>A0AAW6U2U0</accession>
<evidence type="ECO:0000313" key="3">
    <source>
        <dbReference type="Proteomes" id="UP001431776"/>
    </source>
</evidence>
<dbReference type="InterPro" id="IPR036237">
    <property type="entry name" value="Xyl_isomerase-like_sf"/>
</dbReference>
<comment type="caution">
    <text evidence="2">The sequence shown here is derived from an EMBL/GenBank/DDBJ whole genome shotgun (WGS) entry which is preliminary data.</text>
</comment>
<protein>
    <submittedName>
        <fullName evidence="2">Sugar phosphate isomerase/epimerase family protein</fullName>
    </submittedName>
</protein>
<dbReference type="EMBL" id="JASCXX010000017">
    <property type="protein sequence ID" value="MDI6450213.1"/>
    <property type="molecule type" value="Genomic_DNA"/>
</dbReference>
<gene>
    <name evidence="2" type="ORF">QJ522_14225</name>
</gene>